<feature type="non-terminal residue" evidence="6">
    <location>
        <position position="614"/>
    </location>
</feature>
<comment type="cofactor">
    <cofactor evidence="1">
        <name>Mg(2+)</name>
        <dbReference type="ChEBI" id="CHEBI:18420"/>
    </cofactor>
</comment>
<dbReference type="OrthoDB" id="372421at2759"/>
<keyword evidence="6" id="KW-0378">Hydrolase</keyword>
<sequence>VQMSEMPVSSSKNPWKVDPEEIKNRLDLRDTHLIFSIDPQGCEDVDDALSVRTLPNGNLELGVHIADVTHFVAANSYTDVEARARATTYYLVDRRYTMLPSVLSADICSLLSGVDRYAVSVFWELEKESYEVLRVCYNKTIIRSAYKLAYEAAQGLLDGDTSVVGNILELKNLDERTRQKKLAELVWAISKLTDIAQHVRAKRHRCGALQLEGVEIQVQLDDKNKIHGLITKQPLEVHDTVAECMILANHWVAKKISENFPHQALLRQHPSPRQEFFTRLRECASAKGFSIDTRSNKTLAESLDKANDPLDPIVNKLLRSMATQAMSNALYFSTGSCPEEEFHHYGLALEKYTHFTSPIRRYADIVVHRLLMAATLNETKGDVKDYVFSNKELQELCRHINSRKQAAQRAQKQSTKLFRCMYFKDTTPETEARCIADGVIYSIRTNGVLVYVPRYGIKGAAYMKNKEGLVISCQGDRSCEWKPGSLHRFQNKITSTTTTGESVTLSLFDHITVKVLVQTSRCHADAIKLEIIRNMPYQTSDTEVSQNFQVVKSDLEEEVSQSAEAAQRAQEKAGVKVIDEDYQEYCQTKGASLYQLLEEIKDLALLDVSADIRT</sequence>
<comment type="caution">
    <text evidence="6">The sequence shown here is derived from an EMBL/GenBank/DDBJ whole genome shotgun (WGS) entry which is preliminary data.</text>
</comment>
<dbReference type="GO" id="GO:0003723">
    <property type="term" value="F:RNA binding"/>
    <property type="evidence" value="ECO:0007669"/>
    <property type="project" value="InterPro"/>
</dbReference>
<dbReference type="Gene3D" id="2.40.50.140">
    <property type="entry name" value="Nucleic acid-binding proteins"/>
    <property type="match status" value="1"/>
</dbReference>
<name>A0A7L2WGY7_PANHA</name>
<dbReference type="GO" id="GO:0000177">
    <property type="term" value="C:cytoplasmic exosome (RNase complex)"/>
    <property type="evidence" value="ECO:0007669"/>
    <property type="project" value="TreeGrafter"/>
</dbReference>
<feature type="non-terminal residue" evidence="6">
    <location>
        <position position="1"/>
    </location>
</feature>
<keyword evidence="3" id="KW-0271">Exosome</keyword>
<dbReference type="GO" id="GO:0006402">
    <property type="term" value="P:mRNA catabolic process"/>
    <property type="evidence" value="ECO:0007669"/>
    <property type="project" value="TreeGrafter"/>
</dbReference>
<keyword evidence="7" id="KW-1185">Reference proteome</keyword>
<dbReference type="Proteomes" id="UP000580171">
    <property type="component" value="Unassembled WGS sequence"/>
</dbReference>
<dbReference type="InterPro" id="IPR050180">
    <property type="entry name" value="RNR_Ribonuclease"/>
</dbReference>
<dbReference type="PROSITE" id="PS01175">
    <property type="entry name" value="RIBONUCLEASE_II"/>
    <property type="match status" value="1"/>
</dbReference>
<dbReference type="InterPro" id="IPR001900">
    <property type="entry name" value="RNase_II/R"/>
</dbReference>
<keyword evidence="6" id="KW-0269">Exonuclease</keyword>
<dbReference type="EMBL" id="VYZV01014795">
    <property type="protein sequence ID" value="NXS68619.1"/>
    <property type="molecule type" value="Genomic_DNA"/>
</dbReference>
<organism evidence="6 7">
    <name type="scientific">Pandion haliaetus</name>
    <name type="common">Osprey</name>
    <name type="synonym">Falco haliaetus</name>
    <dbReference type="NCBI Taxonomy" id="56262"/>
    <lineage>
        <taxon>Eukaryota</taxon>
        <taxon>Metazoa</taxon>
        <taxon>Chordata</taxon>
        <taxon>Craniata</taxon>
        <taxon>Vertebrata</taxon>
        <taxon>Euteleostomi</taxon>
        <taxon>Archelosauria</taxon>
        <taxon>Archosauria</taxon>
        <taxon>Dinosauria</taxon>
        <taxon>Saurischia</taxon>
        <taxon>Theropoda</taxon>
        <taxon>Coelurosauria</taxon>
        <taxon>Aves</taxon>
        <taxon>Neognathae</taxon>
        <taxon>Neoaves</taxon>
        <taxon>Telluraves</taxon>
        <taxon>Accipitrimorphae</taxon>
        <taxon>Accipitriformes</taxon>
        <taxon>Pandionidae</taxon>
        <taxon>Pandion</taxon>
    </lineage>
</organism>
<dbReference type="AlphaFoldDB" id="A0A7L2WGY7"/>
<dbReference type="SMART" id="SM00955">
    <property type="entry name" value="RNB"/>
    <property type="match status" value="1"/>
</dbReference>
<dbReference type="Pfam" id="PF00773">
    <property type="entry name" value="RNB"/>
    <property type="match status" value="1"/>
</dbReference>
<proteinExistence type="predicted"/>
<evidence type="ECO:0000313" key="7">
    <source>
        <dbReference type="Proteomes" id="UP000580171"/>
    </source>
</evidence>
<dbReference type="InterPro" id="IPR012340">
    <property type="entry name" value="NA-bd_OB-fold"/>
</dbReference>
<evidence type="ECO:0000256" key="4">
    <source>
        <dbReference type="ARBA" id="ARBA00022842"/>
    </source>
</evidence>
<dbReference type="FunFam" id="2.40.50.140:FF:000143">
    <property type="entry name" value="DIS3-like exonuclease 1 isoform X1"/>
    <property type="match status" value="1"/>
</dbReference>
<dbReference type="InterPro" id="IPR022966">
    <property type="entry name" value="RNase_II/R_CS"/>
</dbReference>
<evidence type="ECO:0000313" key="6">
    <source>
        <dbReference type="EMBL" id="NXS68619.1"/>
    </source>
</evidence>
<keyword evidence="6" id="KW-0540">Nuclease</keyword>
<dbReference type="SUPFAM" id="SSF50249">
    <property type="entry name" value="Nucleic acid-binding proteins"/>
    <property type="match status" value="2"/>
</dbReference>
<dbReference type="PANTHER" id="PTHR23355:SF30">
    <property type="entry name" value="DIS3-LIKE EXONUCLEASE 1"/>
    <property type="match status" value="1"/>
</dbReference>
<evidence type="ECO:0000256" key="2">
    <source>
        <dbReference type="ARBA" id="ARBA00016366"/>
    </source>
</evidence>
<accession>A0A7L2WGY7</accession>
<dbReference type="PANTHER" id="PTHR23355">
    <property type="entry name" value="RIBONUCLEASE"/>
    <property type="match status" value="1"/>
</dbReference>
<evidence type="ECO:0000256" key="3">
    <source>
        <dbReference type="ARBA" id="ARBA00022835"/>
    </source>
</evidence>
<dbReference type="GO" id="GO:0000175">
    <property type="term" value="F:3'-5'-RNA exonuclease activity"/>
    <property type="evidence" value="ECO:0007669"/>
    <property type="project" value="TreeGrafter"/>
</dbReference>
<reference evidence="6 7" key="1">
    <citation type="submission" date="2019-09" db="EMBL/GenBank/DDBJ databases">
        <title>Bird 10,000 Genomes (B10K) Project - Family phase.</title>
        <authorList>
            <person name="Zhang G."/>
        </authorList>
    </citation>
    <scope>NUCLEOTIDE SEQUENCE [LARGE SCALE GENOMIC DNA]</scope>
    <source>
        <strain evidence="6">B10K-DU-012-58</strain>
        <tissue evidence="6">Muscle</tissue>
    </source>
</reference>
<evidence type="ECO:0000259" key="5">
    <source>
        <dbReference type="SMART" id="SM00955"/>
    </source>
</evidence>
<dbReference type="GO" id="GO:0016075">
    <property type="term" value="P:rRNA catabolic process"/>
    <property type="evidence" value="ECO:0007669"/>
    <property type="project" value="TreeGrafter"/>
</dbReference>
<feature type="domain" description="RNB" evidence="5">
    <location>
        <begin position="25"/>
        <end position="377"/>
    </location>
</feature>
<evidence type="ECO:0000256" key="1">
    <source>
        <dbReference type="ARBA" id="ARBA00001946"/>
    </source>
</evidence>
<gene>
    <name evidence="6" type="primary">Dis3l</name>
    <name evidence="6" type="ORF">PANHAL_R06298</name>
</gene>
<dbReference type="InterPro" id="IPR033770">
    <property type="entry name" value="RRP44_S1"/>
</dbReference>
<keyword evidence="4" id="KW-0460">Magnesium</keyword>
<protein>
    <recommendedName>
        <fullName evidence="2">DIS3-like exonuclease 1</fullName>
    </recommendedName>
</protein>
<dbReference type="Pfam" id="PF17215">
    <property type="entry name" value="Rrp44_S1"/>
    <property type="match status" value="1"/>
</dbReference>